<evidence type="ECO:0000256" key="6">
    <source>
        <dbReference type="ARBA" id="ARBA00023306"/>
    </source>
</evidence>
<dbReference type="STRING" id="1064592.G0VJI4"/>
<feature type="compositionally biased region" description="Acidic residues" evidence="8">
    <location>
        <begin position="750"/>
        <end position="760"/>
    </location>
</feature>
<dbReference type="OrthoDB" id="10006270at2759"/>
<evidence type="ECO:0000256" key="8">
    <source>
        <dbReference type="SAM" id="MobiDB-lite"/>
    </source>
</evidence>
<evidence type="ECO:0000256" key="5">
    <source>
        <dbReference type="ARBA" id="ARBA00022803"/>
    </source>
</evidence>
<reference evidence="9 10" key="1">
    <citation type="journal article" date="2011" name="Proc. Natl. Acad. Sci. U.S.A.">
        <title>Evolutionary erosion of yeast sex chromosomes by mating-type switching accidents.</title>
        <authorList>
            <person name="Gordon J.L."/>
            <person name="Armisen D."/>
            <person name="Proux-Wera E."/>
            <person name="Oheigeartaigh S.S."/>
            <person name="Byrne K.P."/>
            <person name="Wolfe K.H."/>
        </authorList>
    </citation>
    <scope>NUCLEOTIDE SEQUENCE [LARGE SCALE GENOMIC DNA]</scope>
    <source>
        <strain evidence="10">ATCC 76901 / BCRC 22586 / CBS 4309 / NBRC 1992 / NRRL Y-12630</strain>
    </source>
</reference>
<dbReference type="FunCoup" id="G0VJI4">
    <property type="interactions" value="1315"/>
</dbReference>
<dbReference type="Proteomes" id="UP000001640">
    <property type="component" value="Chromosome 8"/>
</dbReference>
<dbReference type="GO" id="GO:0032297">
    <property type="term" value="P:negative regulation of DNA-templated DNA replication initiation"/>
    <property type="evidence" value="ECO:0007669"/>
    <property type="project" value="EnsemblFungi"/>
</dbReference>
<dbReference type="InParanoid" id="G0VJI4"/>
<name>G0VJI4_NAUCA</name>
<evidence type="ECO:0000313" key="9">
    <source>
        <dbReference type="EMBL" id="CCC71664.1"/>
    </source>
</evidence>
<evidence type="ECO:0000256" key="7">
    <source>
        <dbReference type="PROSITE-ProRule" id="PRU00339"/>
    </source>
</evidence>
<dbReference type="SUPFAM" id="SSF48452">
    <property type="entry name" value="TPR-like"/>
    <property type="match status" value="2"/>
</dbReference>
<dbReference type="Pfam" id="PF13181">
    <property type="entry name" value="TPR_8"/>
    <property type="match status" value="1"/>
</dbReference>
<dbReference type="GO" id="GO:0031145">
    <property type="term" value="P:anaphase-promoting complex-dependent catabolic process"/>
    <property type="evidence" value="ECO:0007669"/>
    <property type="project" value="EnsemblFungi"/>
</dbReference>
<dbReference type="GO" id="GO:0005829">
    <property type="term" value="C:cytosol"/>
    <property type="evidence" value="ECO:0007669"/>
    <property type="project" value="EnsemblFungi"/>
</dbReference>
<dbReference type="OMA" id="DPFHNNA"/>
<dbReference type="GO" id="GO:0005680">
    <property type="term" value="C:anaphase-promoting complex"/>
    <property type="evidence" value="ECO:0007669"/>
    <property type="project" value="EnsemblFungi"/>
</dbReference>
<organism evidence="9 10">
    <name type="scientific">Naumovozyma castellii</name>
    <name type="common">Yeast</name>
    <name type="synonym">Saccharomyces castellii</name>
    <dbReference type="NCBI Taxonomy" id="27288"/>
    <lineage>
        <taxon>Eukaryota</taxon>
        <taxon>Fungi</taxon>
        <taxon>Dikarya</taxon>
        <taxon>Ascomycota</taxon>
        <taxon>Saccharomycotina</taxon>
        <taxon>Saccharomycetes</taxon>
        <taxon>Saccharomycetales</taxon>
        <taxon>Saccharomycetaceae</taxon>
        <taxon>Naumovozyma</taxon>
    </lineage>
</organism>
<feature type="compositionally biased region" description="Polar residues" evidence="8">
    <location>
        <begin position="1"/>
        <end position="19"/>
    </location>
</feature>
<keyword evidence="5 7" id="KW-0802">TPR repeat</keyword>
<dbReference type="Gene3D" id="1.25.40.10">
    <property type="entry name" value="Tetratricopeptide repeat domain"/>
    <property type="match status" value="1"/>
</dbReference>
<evidence type="ECO:0000256" key="4">
    <source>
        <dbReference type="ARBA" id="ARBA00022786"/>
    </source>
</evidence>
<keyword evidence="6" id="KW-0131">Cell cycle</keyword>
<dbReference type="RefSeq" id="XP_003678010.1">
    <property type="nucleotide sequence ID" value="XM_003677962.1"/>
</dbReference>
<reference key="2">
    <citation type="submission" date="2011-08" db="EMBL/GenBank/DDBJ databases">
        <title>Genome sequence of Naumovozyma castellii.</title>
        <authorList>
            <person name="Gordon J.L."/>
            <person name="Armisen D."/>
            <person name="Proux-Wera E."/>
            <person name="OhEigeartaigh S.S."/>
            <person name="Byrne K.P."/>
            <person name="Wolfe K.H."/>
        </authorList>
    </citation>
    <scope>NUCLEOTIDE SEQUENCE</scope>
    <source>
        <strain>Type strain:CBS 4309</strain>
    </source>
</reference>
<proteinExistence type="predicted"/>
<feature type="repeat" description="TPR" evidence="7">
    <location>
        <begin position="612"/>
        <end position="645"/>
    </location>
</feature>
<dbReference type="PANTHER" id="PTHR12558:SF9">
    <property type="entry name" value="CELL DIVISION CYCLE PROTEIN 16 HOMOLOG"/>
    <property type="match status" value="1"/>
</dbReference>
<dbReference type="HOGENOM" id="CLU_011751_4_0_1"/>
<sequence>MRNPTSPNQTPSQHNSTIAISPFVGNRTRSRLPTHRIHPATNAQRENPLSNQLNQSWNRTVSGQSPYRSLANSPLVQKTNPSIITASLTTPHQKNTGTIPTNLNANPNSSLLASLSKGNVFGSTISSSLRKVSIQPNSNIPETNTKDENMSNEINKATTTTLTTNTTIVSPEIDLSELTSIERLRLWRHDALMQHMYRTAEYIGNKIYTITEDPNDAFWLAQVYYNNNEFIRAIDLLTKDNLESLNIICRYLMGLCLFKLQRYDDALDVVDELNPFSDSKQDSDPTIAPDGGIKVESSLCYLRGLIFAAQNNLKKAKTAFKEAVLVDVKNYEAFESLISKNLISPEEEWDLLLSLDFSTLGDNEEMIRYLYTLNVSKYIHQDVSKTAKQSLSDEYGLSNNIDILRYQIETLYSQCKFSECLEACEKALDGDEYNPTILPTYISCLYEQNGKNKLFLLSHNLAEKFPKSAITWFSVATYYMAIEDVPKARKYFSKASILDPSFSAAWLGFAHTYGLEGEHDQALSAYATAARFFPGIHVPNLFLGMEYMATNTLSLAEEYFTLAYDTCRYDPLLLNEMGVMYFKKNELEKSKRYLKKALEAVRNSSGTSTIVISIQMNLAHTYRKLGEYERAIKCFKLVLEEAGKDAEVYCALGFLYLKTKRLGKAIDYLHESLALKPSNTSAQELLLHALELNASIVLDENHPLVMNAELYSNNEDKLIQKKRGNISSTEAASMSKKMKMNGDMRRLSPDEDGDEEMDIE</sequence>
<feature type="compositionally biased region" description="Basic and acidic residues" evidence="8">
    <location>
        <begin position="740"/>
        <end position="749"/>
    </location>
</feature>
<dbReference type="InterPro" id="IPR013105">
    <property type="entry name" value="TPR_2"/>
</dbReference>
<evidence type="ECO:0000313" key="10">
    <source>
        <dbReference type="Proteomes" id="UP000001640"/>
    </source>
</evidence>
<dbReference type="Pfam" id="PF12895">
    <property type="entry name" value="ANAPC3"/>
    <property type="match status" value="1"/>
</dbReference>
<evidence type="ECO:0008006" key="11">
    <source>
        <dbReference type="Google" id="ProtNLM"/>
    </source>
</evidence>
<dbReference type="KEGG" id="ncs:NCAS_0H03540"/>
<dbReference type="GO" id="GO:0005721">
    <property type="term" value="C:pericentric heterochromatin"/>
    <property type="evidence" value="ECO:0007669"/>
    <property type="project" value="EnsemblFungi"/>
</dbReference>
<dbReference type="AlphaFoldDB" id="G0VJI4"/>
<feature type="repeat" description="TPR" evidence="7">
    <location>
        <begin position="571"/>
        <end position="604"/>
    </location>
</feature>
<dbReference type="InterPro" id="IPR011990">
    <property type="entry name" value="TPR-like_helical_dom_sf"/>
</dbReference>
<dbReference type="SMART" id="SM00028">
    <property type="entry name" value="TPR"/>
    <property type="match status" value="8"/>
</dbReference>
<keyword evidence="3" id="KW-0498">Mitosis</keyword>
<dbReference type="PANTHER" id="PTHR12558">
    <property type="entry name" value="CELL DIVISION CYCLE 16,23,27"/>
    <property type="match status" value="1"/>
</dbReference>
<gene>
    <name evidence="9" type="primary">NCAS0H03540</name>
    <name evidence="9" type="ordered locus">NCAS_0H03540</name>
</gene>
<dbReference type="GeneID" id="96905340"/>
<dbReference type="GO" id="GO:0045842">
    <property type="term" value="P:positive regulation of mitotic metaphase/anaphase transition"/>
    <property type="evidence" value="ECO:0007669"/>
    <property type="project" value="TreeGrafter"/>
</dbReference>
<evidence type="ECO:0000256" key="3">
    <source>
        <dbReference type="ARBA" id="ARBA00022776"/>
    </source>
</evidence>
<protein>
    <recommendedName>
        <fullName evidence="11">Cdc16</fullName>
    </recommendedName>
</protein>
<dbReference type="GO" id="GO:0051301">
    <property type="term" value="P:cell division"/>
    <property type="evidence" value="ECO:0007669"/>
    <property type="project" value="UniProtKB-KW"/>
</dbReference>
<keyword evidence="1" id="KW-0132">Cell division</keyword>
<dbReference type="EMBL" id="HE576759">
    <property type="protein sequence ID" value="CCC71664.1"/>
    <property type="molecule type" value="Genomic_DNA"/>
</dbReference>
<feature type="region of interest" description="Disordered" evidence="8">
    <location>
        <begin position="1"/>
        <end position="24"/>
    </location>
</feature>
<dbReference type="Pfam" id="PF07719">
    <property type="entry name" value="TPR_2"/>
    <property type="match status" value="1"/>
</dbReference>
<keyword evidence="2" id="KW-0677">Repeat</keyword>
<feature type="region of interest" description="Disordered" evidence="8">
    <location>
        <begin position="729"/>
        <end position="760"/>
    </location>
</feature>
<dbReference type="GO" id="GO:0016567">
    <property type="term" value="P:protein ubiquitination"/>
    <property type="evidence" value="ECO:0007669"/>
    <property type="project" value="EnsemblFungi"/>
</dbReference>
<dbReference type="Pfam" id="PF13424">
    <property type="entry name" value="TPR_12"/>
    <property type="match status" value="1"/>
</dbReference>
<dbReference type="InterPro" id="IPR019734">
    <property type="entry name" value="TPR_rpt"/>
</dbReference>
<keyword evidence="4" id="KW-0833">Ubl conjugation pathway</keyword>
<feature type="repeat" description="TPR" evidence="7">
    <location>
        <begin position="646"/>
        <end position="679"/>
    </location>
</feature>
<keyword evidence="10" id="KW-1185">Reference proteome</keyword>
<evidence type="ECO:0000256" key="1">
    <source>
        <dbReference type="ARBA" id="ARBA00022618"/>
    </source>
</evidence>
<feature type="repeat" description="TPR" evidence="7">
    <location>
        <begin position="469"/>
        <end position="502"/>
    </location>
</feature>
<dbReference type="eggNOG" id="KOG1173">
    <property type="taxonomic scope" value="Eukaryota"/>
</dbReference>
<dbReference type="PROSITE" id="PS50005">
    <property type="entry name" value="TPR"/>
    <property type="match status" value="4"/>
</dbReference>
<dbReference type="GO" id="GO:0061630">
    <property type="term" value="F:ubiquitin protein ligase activity"/>
    <property type="evidence" value="ECO:0007669"/>
    <property type="project" value="EnsemblFungi"/>
</dbReference>
<evidence type="ECO:0000256" key="2">
    <source>
        <dbReference type="ARBA" id="ARBA00022737"/>
    </source>
</evidence>
<accession>G0VJI4</accession>